<dbReference type="AlphaFoldDB" id="A0A378YU46"/>
<dbReference type="Proteomes" id="UP000254573">
    <property type="component" value="Unassembled WGS sequence"/>
</dbReference>
<dbReference type="STRING" id="93220.A6P55_16390"/>
<dbReference type="EMBL" id="UGSG01000001">
    <property type="protein sequence ID" value="SUA80696.1"/>
    <property type="molecule type" value="Genomic_DNA"/>
</dbReference>
<organism evidence="1 2">
    <name type="scientific">Pandoraea pnomenusa</name>
    <dbReference type="NCBI Taxonomy" id="93220"/>
    <lineage>
        <taxon>Bacteria</taxon>
        <taxon>Pseudomonadati</taxon>
        <taxon>Pseudomonadota</taxon>
        <taxon>Betaproteobacteria</taxon>
        <taxon>Burkholderiales</taxon>
        <taxon>Burkholderiaceae</taxon>
        <taxon>Pandoraea</taxon>
    </lineage>
</organism>
<proteinExistence type="predicted"/>
<dbReference type="KEGG" id="ppnm:LV28_19665"/>
<gene>
    <name evidence="1" type="ORF">NCTC13160_03879</name>
</gene>
<name>A0A378YU46_9BURK</name>
<reference evidence="1 2" key="1">
    <citation type="submission" date="2018-06" db="EMBL/GenBank/DDBJ databases">
        <authorList>
            <consortium name="Pathogen Informatics"/>
            <person name="Doyle S."/>
        </authorList>
    </citation>
    <scope>NUCLEOTIDE SEQUENCE [LARGE SCALE GENOMIC DNA]</scope>
    <source>
        <strain evidence="1 2">NCTC13160</strain>
    </source>
</reference>
<dbReference type="RefSeq" id="WP_038620143.1">
    <property type="nucleotide sequence ID" value="NZ_CP009553.3"/>
</dbReference>
<evidence type="ECO:0000313" key="2">
    <source>
        <dbReference type="Proteomes" id="UP000254573"/>
    </source>
</evidence>
<accession>A0A378YU46</accession>
<sequence>MFSSAFHEVAQGIYEAESADYWPDEAEDEEMQLFLSCGTALILSEPEYELIEIRAPLVMPPAEGVSKLLTLASVHMPSHDVEIIDVDDTLAVAGIRLDMRIMSAERGVNVGLTFRNFVETCWQDELSADG</sequence>
<protein>
    <submittedName>
        <fullName evidence="1">Uncharacterized protein</fullName>
    </submittedName>
</protein>
<evidence type="ECO:0000313" key="1">
    <source>
        <dbReference type="EMBL" id="SUA80696.1"/>
    </source>
</evidence>